<evidence type="ECO:0000313" key="4">
    <source>
        <dbReference type="EMBL" id="KJP85434.1"/>
    </source>
</evidence>
<proteinExistence type="predicted"/>
<feature type="region of interest" description="Disordered" evidence="1">
    <location>
        <begin position="221"/>
        <end position="240"/>
    </location>
</feature>
<dbReference type="InterPro" id="IPR024288">
    <property type="entry name" value="SICA_C"/>
</dbReference>
<feature type="compositionally biased region" description="Low complexity" evidence="1">
    <location>
        <begin position="437"/>
        <end position="446"/>
    </location>
</feature>
<feature type="compositionally biased region" description="Polar residues" evidence="1">
    <location>
        <begin position="465"/>
        <end position="477"/>
    </location>
</feature>
<keyword evidence="2" id="KW-1133">Transmembrane helix</keyword>
<dbReference type="Pfam" id="PF12879">
    <property type="entry name" value="SICA_C"/>
    <property type="match status" value="1"/>
</dbReference>
<name>A0A0D9QEL7_PLAFR</name>
<dbReference type="AlphaFoldDB" id="A0A0D9QEL7"/>
<dbReference type="PANTHER" id="PTHR45725:SF1">
    <property type="entry name" value="DISHEVELLED ASSOCIATED ACTIVATOR OF MORPHOGENESIS, ISOFORM D"/>
    <property type="match status" value="1"/>
</dbReference>
<feature type="transmembrane region" description="Helical" evidence="2">
    <location>
        <begin position="627"/>
        <end position="647"/>
    </location>
</feature>
<keyword evidence="2" id="KW-0472">Membrane</keyword>
<reference evidence="4 5" key="1">
    <citation type="submission" date="2014-03" db="EMBL/GenBank/DDBJ databases">
        <title>The Genome Sequence of Plasmodium fragile nilgiri.</title>
        <authorList>
            <consortium name="The Broad Institute Genomics Platform"/>
            <consortium name="The Broad Institute Genome Sequencing Center for Infectious Disease"/>
            <person name="Neafsey D."/>
            <person name="Duraisingh M."/>
            <person name="Young S.K."/>
            <person name="Zeng Q."/>
            <person name="Gargeya S."/>
            <person name="Abouelleil A."/>
            <person name="Alvarado L."/>
            <person name="Chapman S.B."/>
            <person name="Gainer-Dewar J."/>
            <person name="Goldberg J."/>
            <person name="Griggs A."/>
            <person name="Gujja S."/>
            <person name="Hansen M."/>
            <person name="Howarth C."/>
            <person name="Imamovic A."/>
            <person name="Larimer J."/>
            <person name="Pearson M."/>
            <person name="Poon T.W."/>
            <person name="Priest M."/>
            <person name="Roberts A."/>
            <person name="Saif S."/>
            <person name="Shea T."/>
            <person name="Sykes S."/>
            <person name="Wortman J."/>
            <person name="Nusbaum C."/>
            <person name="Birren B."/>
        </authorList>
    </citation>
    <scope>NUCLEOTIDE SEQUENCE [LARGE SCALE GENOMIC DNA]</scope>
    <source>
        <strain evidence="5">nilgiri</strain>
    </source>
</reference>
<dbReference type="PANTHER" id="PTHR45725">
    <property type="entry name" value="FORMIN HOMOLOGY 2 FAMILY MEMBER"/>
    <property type="match status" value="1"/>
</dbReference>
<feature type="compositionally biased region" description="Pro residues" evidence="1">
    <location>
        <begin position="316"/>
        <end position="325"/>
    </location>
</feature>
<protein>
    <recommendedName>
        <fullName evidence="3">Schizont-infected cell agglutination C-terminal domain-containing protein</fullName>
    </recommendedName>
</protein>
<dbReference type="InterPro" id="IPR051425">
    <property type="entry name" value="Formin_Homology"/>
</dbReference>
<dbReference type="RefSeq" id="XP_012337964.1">
    <property type="nucleotide sequence ID" value="XM_012482541.1"/>
</dbReference>
<dbReference type="VEuPathDB" id="PlasmoDB:AK88_04937"/>
<evidence type="ECO:0000256" key="2">
    <source>
        <dbReference type="SAM" id="Phobius"/>
    </source>
</evidence>
<organism evidence="4 5">
    <name type="scientific">Plasmodium fragile</name>
    <dbReference type="NCBI Taxonomy" id="5857"/>
    <lineage>
        <taxon>Eukaryota</taxon>
        <taxon>Sar</taxon>
        <taxon>Alveolata</taxon>
        <taxon>Apicomplexa</taxon>
        <taxon>Aconoidasida</taxon>
        <taxon>Haemosporida</taxon>
        <taxon>Plasmodiidae</taxon>
        <taxon>Plasmodium</taxon>
        <taxon>Plasmodium (Plasmodium)</taxon>
    </lineage>
</organism>
<dbReference type="Proteomes" id="UP000054561">
    <property type="component" value="Unassembled WGS sequence"/>
</dbReference>
<sequence length="1051" mass="115335">MNADSEYHNAKNCENAYWQHPLEHGTKDQPPREMTRRKERVICRLMTQAIYFANAWSDAARKNAEDNEGKDKEIKGIMRCTIVDVYNEILRTYGCEGWWGTYYAWYTTNIMGSALRDTLGEQHCKRGMYKDIKLGHWPMRQQMKTWLQKNAQMQKKLDDEKIHDGCKGGTVKTREQLQKAGVIKHQEAQQNRDDAMKHTVKQHAQEILTAMKTDMQPQQIKLPASNGAAPPDPSVDDAEDPKDAAIENEMKQAVTTVKVALDAQIKKNAHAQAAGANAATTPSKATSSAAKPAATTSATTKPVEAASAGRSEEAGAPPPPPPAPVSPQAEPAGGSTGQGPGQQPPPPPPASASEGTQAGKNADKAGKCSKASQTYTVKNAGDGVPGATSSTAVSFAPSSGDNGDCDNKSNDAGPGNDATGHTSTTDPQVPAEPAPAQPAATTASSGAEGGPSAGRAPAVGADGNKVQTTVVDTSYVGNSGDSDPADPPDSQGNSAKDTTVDTATTVSNGTGKNDDEFGIPSTDIPGLMSAPCYKSGNNCSPGMDNSDINVPGGVPGMKSPYNNYNGGDFKLDMTNLTGLNTVSGSFAPPTLEKKKYGLWDGTKVPPKSDGPLAPDLTADILTATTPVLFFLASVTVALLGYSIWKYFAYLGQKRRRTYRIVRDVPSPPLDEEILQHLQRGHLPPPDYGYTMIRDRQPGRLPAAPRRGQRPPRVHKRTIIDLHLEVLNECEVAEWENVKDDYLQILVEEFMRGNNGHSSSLDAPITNQALSGHNVSSTVAPPTDSDGTDTCPPNEDDPDAWRCMETMQLATDRCPPNDEDRWNCMETIQLERDRCPPNEEDRWNCMETIQLDAEQRRAHSNHREAHSAPTWHTKWIPWIERNKYMLRECTTQPWFLQLKADWKQYLREHMAAHQHNAQRALGERGHIPSVEMKKLRLWKAWVATQNKRTDTYSEQAWFQHLLNNVQEQTESHKCAVPVVGQDLEVEHAIGTEDVLRVRDVPRSQPLHQDAHTKKHDIAKLWMLLLASVIEQCELECRLQQTELYVDDLLEQL</sequence>
<keyword evidence="5" id="KW-1185">Reference proteome</keyword>
<gene>
    <name evidence="4" type="ORF">AK88_04937</name>
</gene>
<evidence type="ECO:0000256" key="1">
    <source>
        <dbReference type="SAM" id="MobiDB-lite"/>
    </source>
</evidence>
<dbReference type="EMBL" id="KQ001726">
    <property type="protein sequence ID" value="KJP85434.1"/>
    <property type="molecule type" value="Genomic_DNA"/>
</dbReference>
<evidence type="ECO:0000313" key="5">
    <source>
        <dbReference type="Proteomes" id="UP000054561"/>
    </source>
</evidence>
<feature type="compositionally biased region" description="Low complexity" evidence="1">
    <location>
        <begin position="488"/>
        <end position="507"/>
    </location>
</feature>
<accession>A0A0D9QEL7</accession>
<feature type="region of interest" description="Disordered" evidence="1">
    <location>
        <begin position="773"/>
        <end position="794"/>
    </location>
</feature>
<keyword evidence="2" id="KW-0812">Transmembrane</keyword>
<feature type="domain" description="Schizont-infected cell agglutination C-terminal" evidence="3">
    <location>
        <begin position="645"/>
        <end position="751"/>
    </location>
</feature>
<evidence type="ECO:0000259" key="3">
    <source>
        <dbReference type="Pfam" id="PF12879"/>
    </source>
</evidence>
<feature type="region of interest" description="Disordered" evidence="1">
    <location>
        <begin position="273"/>
        <end position="524"/>
    </location>
</feature>
<feature type="compositionally biased region" description="Low complexity" evidence="1">
    <location>
        <begin position="273"/>
        <end position="309"/>
    </location>
</feature>
<feature type="compositionally biased region" description="Polar residues" evidence="1">
    <location>
        <begin position="387"/>
        <end position="401"/>
    </location>
</feature>
<dbReference type="GeneID" id="24270251"/>